<name>A0ACC2TRY9_9FUNG</name>
<sequence length="71" mass="7642">MVTLIKDYNQFPNGGKEASPIGLMSLMSVLVANQNTVLEEGVDQKAAPRNTTPKQKGCSTLLIDTVKLLPL</sequence>
<protein>
    <submittedName>
        <fullName evidence="1">Uncharacterized protein</fullName>
    </submittedName>
</protein>
<evidence type="ECO:0000313" key="2">
    <source>
        <dbReference type="Proteomes" id="UP001165960"/>
    </source>
</evidence>
<accession>A0ACC2TRY9</accession>
<comment type="caution">
    <text evidence="1">The sequence shown here is derived from an EMBL/GenBank/DDBJ whole genome shotgun (WGS) entry which is preliminary data.</text>
</comment>
<dbReference type="Proteomes" id="UP001165960">
    <property type="component" value="Unassembled WGS sequence"/>
</dbReference>
<evidence type="ECO:0000313" key="1">
    <source>
        <dbReference type="EMBL" id="KAJ9077428.1"/>
    </source>
</evidence>
<organism evidence="1 2">
    <name type="scientific">Entomophthora muscae</name>
    <dbReference type="NCBI Taxonomy" id="34485"/>
    <lineage>
        <taxon>Eukaryota</taxon>
        <taxon>Fungi</taxon>
        <taxon>Fungi incertae sedis</taxon>
        <taxon>Zoopagomycota</taxon>
        <taxon>Entomophthoromycotina</taxon>
        <taxon>Entomophthoromycetes</taxon>
        <taxon>Entomophthorales</taxon>
        <taxon>Entomophthoraceae</taxon>
        <taxon>Entomophthora</taxon>
    </lineage>
</organism>
<reference evidence="1" key="1">
    <citation type="submission" date="2022-04" db="EMBL/GenBank/DDBJ databases">
        <title>Genome of the entomopathogenic fungus Entomophthora muscae.</title>
        <authorList>
            <person name="Elya C."/>
            <person name="Lovett B.R."/>
            <person name="Lee E."/>
            <person name="Macias A.M."/>
            <person name="Hajek A.E."/>
            <person name="De Bivort B.L."/>
            <person name="Kasson M.T."/>
            <person name="De Fine Licht H.H."/>
            <person name="Stajich J.E."/>
        </authorList>
    </citation>
    <scope>NUCLEOTIDE SEQUENCE</scope>
    <source>
        <strain evidence="1">Berkeley</strain>
    </source>
</reference>
<gene>
    <name evidence="1" type="ORF">DSO57_1016735</name>
</gene>
<dbReference type="EMBL" id="QTSX02002198">
    <property type="protein sequence ID" value="KAJ9077428.1"/>
    <property type="molecule type" value="Genomic_DNA"/>
</dbReference>
<keyword evidence="2" id="KW-1185">Reference proteome</keyword>
<proteinExistence type="predicted"/>